<dbReference type="InterPro" id="IPR018114">
    <property type="entry name" value="TRYPSIN_HIS"/>
</dbReference>
<reference evidence="8" key="1">
    <citation type="journal article" date="2014" name="Int. J. Syst. Evol. Microbiol.">
        <title>Complete genome sequence of Corynebacterium casei LMG S-19264T (=DSM 44701T), isolated from a smear-ripened cheese.</title>
        <authorList>
            <consortium name="US DOE Joint Genome Institute (JGI-PGF)"/>
            <person name="Walter F."/>
            <person name="Albersmeier A."/>
            <person name="Kalinowski J."/>
            <person name="Ruckert C."/>
        </authorList>
    </citation>
    <scope>NUCLEOTIDE SEQUENCE</scope>
    <source>
        <strain evidence="8">CGMCC 1.6293</strain>
    </source>
</reference>
<dbReference type="RefSeq" id="WP_028287015.1">
    <property type="nucleotide sequence ID" value="NZ_BMLF01000002.1"/>
</dbReference>
<evidence type="ECO:0000313" key="9">
    <source>
        <dbReference type="Proteomes" id="UP000649829"/>
    </source>
</evidence>
<sequence>MIRPLLLLAALVLPAAAGAQGLSDAMSTRGALTRLDTGDQGRGWEAVGRLDIGGKGFCTGALIAEDIVLTAAHCLYDKHRGTRVEVSEVEFLAGFRNGRASAYRRVKRAVVPPDYRYAPEITTAKVRHDLALLELDMPIRNTTVIPFDTDARPDKGDRIGVVSYAHDRAEAPSLQEICGVMGRQEGVLVMSCDVDFGSSGAPVFSFEAGVPRIVSVVSAKAEADGARVALGTQLGETLDGLRAALDTGAGYAYGAAPLSNRIGIGGGRDQSGAKFIRAGE</sequence>
<feature type="domain" description="Peptidase S1" evidence="7">
    <location>
        <begin position="27"/>
        <end position="246"/>
    </location>
</feature>
<dbReference type="InterPro" id="IPR043504">
    <property type="entry name" value="Peptidase_S1_PA_chymotrypsin"/>
</dbReference>
<proteinExistence type="inferred from homology"/>
<dbReference type="PRINTS" id="PR00839">
    <property type="entry name" value="V8PROTEASE"/>
</dbReference>
<evidence type="ECO:0000256" key="5">
    <source>
        <dbReference type="ARBA" id="ARBA00022825"/>
    </source>
</evidence>
<dbReference type="PROSITE" id="PS50240">
    <property type="entry name" value="TRYPSIN_DOM"/>
    <property type="match status" value="1"/>
</dbReference>
<keyword evidence="3 6" id="KW-0732">Signal</keyword>
<comment type="similarity">
    <text evidence="1 6">Belongs to the peptidase S1B family.</text>
</comment>
<keyword evidence="5 6" id="KW-0720">Serine protease</keyword>
<dbReference type="PANTHER" id="PTHR15462:SF8">
    <property type="entry name" value="SERINE PROTEASE"/>
    <property type="match status" value="1"/>
</dbReference>
<dbReference type="PROSITE" id="PS00134">
    <property type="entry name" value="TRYPSIN_HIS"/>
    <property type="match status" value="1"/>
</dbReference>
<dbReference type="InterPro" id="IPR050966">
    <property type="entry name" value="Glutamyl_endopeptidase"/>
</dbReference>
<dbReference type="EMBL" id="BMLF01000002">
    <property type="protein sequence ID" value="GGM07663.1"/>
    <property type="molecule type" value="Genomic_DNA"/>
</dbReference>
<keyword evidence="2 6" id="KW-0645">Protease</keyword>
<dbReference type="InterPro" id="IPR008256">
    <property type="entry name" value="Peptidase_S1B"/>
</dbReference>
<reference evidence="8" key="2">
    <citation type="submission" date="2020-09" db="EMBL/GenBank/DDBJ databases">
        <authorList>
            <person name="Sun Q."/>
            <person name="Zhou Y."/>
        </authorList>
    </citation>
    <scope>NUCLEOTIDE SEQUENCE</scope>
    <source>
        <strain evidence="8">CGMCC 1.6293</strain>
    </source>
</reference>
<dbReference type="SUPFAM" id="SSF50494">
    <property type="entry name" value="Trypsin-like serine proteases"/>
    <property type="match status" value="1"/>
</dbReference>
<dbReference type="InterPro" id="IPR009003">
    <property type="entry name" value="Peptidase_S1_PA"/>
</dbReference>
<dbReference type="Proteomes" id="UP000649829">
    <property type="component" value="Unassembled WGS sequence"/>
</dbReference>
<accession>A0A917T396</accession>
<evidence type="ECO:0000256" key="2">
    <source>
        <dbReference type="ARBA" id="ARBA00022670"/>
    </source>
</evidence>
<evidence type="ECO:0000256" key="3">
    <source>
        <dbReference type="ARBA" id="ARBA00022729"/>
    </source>
</evidence>
<gene>
    <name evidence="8" type="ORF">GCM10011534_32040</name>
</gene>
<evidence type="ECO:0000313" key="8">
    <source>
        <dbReference type="EMBL" id="GGM07663.1"/>
    </source>
</evidence>
<organism evidence="8 9">
    <name type="scientific">Pseudooceanicola nanhaiensis</name>
    <dbReference type="NCBI Taxonomy" id="375761"/>
    <lineage>
        <taxon>Bacteria</taxon>
        <taxon>Pseudomonadati</taxon>
        <taxon>Pseudomonadota</taxon>
        <taxon>Alphaproteobacteria</taxon>
        <taxon>Rhodobacterales</taxon>
        <taxon>Paracoccaceae</taxon>
        <taxon>Pseudooceanicola</taxon>
    </lineage>
</organism>
<evidence type="ECO:0000256" key="6">
    <source>
        <dbReference type="RuleBase" id="RU004296"/>
    </source>
</evidence>
<protein>
    <recommendedName>
        <fullName evidence="6">Serine protease</fullName>
        <ecNumber evidence="6">3.4.21.-</ecNumber>
    </recommendedName>
</protein>
<dbReference type="InterPro" id="IPR001254">
    <property type="entry name" value="Trypsin_dom"/>
</dbReference>
<evidence type="ECO:0000256" key="1">
    <source>
        <dbReference type="ARBA" id="ARBA00008764"/>
    </source>
</evidence>
<dbReference type="PANTHER" id="PTHR15462">
    <property type="entry name" value="SERINE PROTEASE"/>
    <property type="match status" value="1"/>
</dbReference>
<dbReference type="Pfam" id="PF13365">
    <property type="entry name" value="Trypsin_2"/>
    <property type="match status" value="1"/>
</dbReference>
<dbReference type="Gene3D" id="2.40.10.10">
    <property type="entry name" value="Trypsin-like serine proteases"/>
    <property type="match status" value="2"/>
</dbReference>
<feature type="signal peptide" evidence="6">
    <location>
        <begin position="1"/>
        <end position="19"/>
    </location>
</feature>
<name>A0A917T396_9RHOB</name>
<evidence type="ECO:0000256" key="4">
    <source>
        <dbReference type="ARBA" id="ARBA00022801"/>
    </source>
</evidence>
<keyword evidence="9" id="KW-1185">Reference proteome</keyword>
<dbReference type="GO" id="GO:0004252">
    <property type="term" value="F:serine-type endopeptidase activity"/>
    <property type="evidence" value="ECO:0007669"/>
    <property type="project" value="InterPro"/>
</dbReference>
<feature type="chain" id="PRO_5038156911" description="Serine protease" evidence="6">
    <location>
        <begin position="20"/>
        <end position="280"/>
    </location>
</feature>
<dbReference type="AlphaFoldDB" id="A0A917T396"/>
<comment type="caution">
    <text evidence="8">The sequence shown here is derived from an EMBL/GenBank/DDBJ whole genome shotgun (WGS) entry which is preliminary data.</text>
</comment>
<keyword evidence="4 6" id="KW-0378">Hydrolase</keyword>
<dbReference type="EC" id="3.4.21.-" evidence="6"/>
<dbReference type="GO" id="GO:0006508">
    <property type="term" value="P:proteolysis"/>
    <property type="evidence" value="ECO:0007669"/>
    <property type="project" value="UniProtKB-KW"/>
</dbReference>
<evidence type="ECO:0000259" key="7">
    <source>
        <dbReference type="PROSITE" id="PS50240"/>
    </source>
</evidence>